<dbReference type="AlphaFoldDB" id="A0A3B0V710"/>
<gene>
    <name evidence="1" type="ORF">MNBD_BACTEROID06-785</name>
</gene>
<accession>A0A3B0V710</accession>
<proteinExistence type="predicted"/>
<evidence type="ECO:0000313" key="1">
    <source>
        <dbReference type="EMBL" id="VAW27764.1"/>
    </source>
</evidence>
<sequence>MIFAFFSLFIFASGVKSRAQVVKVKPHRATVVVVKPARAKPHHTWINAHWQWKKSTHSYVWVKGRYVKNRRGYSYTQGYWVSVPHRGYVWKPGRWSRF</sequence>
<dbReference type="Pfam" id="PF12779">
    <property type="entry name" value="WXXGXW"/>
    <property type="match status" value="2"/>
</dbReference>
<reference evidence="1" key="1">
    <citation type="submission" date="2018-06" db="EMBL/GenBank/DDBJ databases">
        <authorList>
            <person name="Zhirakovskaya E."/>
        </authorList>
    </citation>
    <scope>NUCLEOTIDE SEQUENCE</scope>
</reference>
<organism evidence="1">
    <name type="scientific">hydrothermal vent metagenome</name>
    <dbReference type="NCBI Taxonomy" id="652676"/>
    <lineage>
        <taxon>unclassified sequences</taxon>
        <taxon>metagenomes</taxon>
        <taxon>ecological metagenomes</taxon>
    </lineage>
</organism>
<protein>
    <recommendedName>
        <fullName evidence="2">Lipoprotein</fullName>
    </recommendedName>
</protein>
<evidence type="ECO:0008006" key="2">
    <source>
        <dbReference type="Google" id="ProtNLM"/>
    </source>
</evidence>
<name>A0A3B0V710_9ZZZZ</name>
<dbReference type="EMBL" id="UOES01000299">
    <property type="protein sequence ID" value="VAW27764.1"/>
    <property type="molecule type" value="Genomic_DNA"/>
</dbReference>
<dbReference type="InterPro" id="IPR024447">
    <property type="entry name" value="YXWGXW_rpt"/>
</dbReference>